<evidence type="ECO:0000313" key="3">
    <source>
        <dbReference type="Proteomes" id="UP001179181"/>
    </source>
</evidence>
<dbReference type="Proteomes" id="UP001179181">
    <property type="component" value="Unassembled WGS sequence"/>
</dbReference>
<sequence>MHNTIILYLSLIIADFLERFWKWRRVIGSFAFIIVILTSCVIAYISNSIIPGFTLPLGFPCFCPLDPIAD</sequence>
<organism evidence="2 3">
    <name type="scientific">Dyadobacter arcticus</name>
    <dbReference type="NCBI Taxonomy" id="1078754"/>
    <lineage>
        <taxon>Bacteria</taxon>
        <taxon>Pseudomonadati</taxon>
        <taxon>Bacteroidota</taxon>
        <taxon>Cytophagia</taxon>
        <taxon>Cytophagales</taxon>
        <taxon>Spirosomataceae</taxon>
        <taxon>Dyadobacter</taxon>
    </lineage>
</organism>
<keyword evidence="3" id="KW-1185">Reference proteome</keyword>
<gene>
    <name evidence="2" type="ORF">FHS68_003530</name>
</gene>
<reference evidence="2 3" key="1">
    <citation type="submission" date="2020-03" db="EMBL/GenBank/DDBJ databases">
        <title>Genomic Encyclopedia of Type Strains, Phase IV (KMG-IV): sequencing the most valuable type-strain genomes for metagenomic binning, comparative biology and taxonomic classification.</title>
        <authorList>
            <person name="Goeker M."/>
        </authorList>
    </citation>
    <scope>NUCLEOTIDE SEQUENCE [LARGE SCALE GENOMIC DNA]</scope>
    <source>
        <strain evidence="2 3">DSM 102865</strain>
    </source>
</reference>
<comment type="caution">
    <text evidence="2">The sequence shown here is derived from an EMBL/GenBank/DDBJ whole genome shotgun (WGS) entry which is preliminary data.</text>
</comment>
<keyword evidence="1" id="KW-0472">Membrane</keyword>
<evidence type="ECO:0000256" key="1">
    <source>
        <dbReference type="SAM" id="Phobius"/>
    </source>
</evidence>
<feature type="transmembrane region" description="Helical" evidence="1">
    <location>
        <begin position="26"/>
        <end position="46"/>
    </location>
</feature>
<keyword evidence="1" id="KW-0812">Transmembrane</keyword>
<proteinExistence type="predicted"/>
<accession>A0ABX0UMX9</accession>
<keyword evidence="1" id="KW-1133">Transmembrane helix</keyword>
<protein>
    <submittedName>
        <fullName evidence="2">NhaP-type Na+/H+ or K+/H+ antiporter</fullName>
    </submittedName>
</protein>
<dbReference type="RefSeq" id="WP_167272368.1">
    <property type="nucleotide sequence ID" value="NZ_JAASQJ010000003.1"/>
</dbReference>
<dbReference type="EMBL" id="JAASQJ010000003">
    <property type="protein sequence ID" value="NIJ54348.1"/>
    <property type="molecule type" value="Genomic_DNA"/>
</dbReference>
<name>A0ABX0UMX9_9BACT</name>
<evidence type="ECO:0000313" key="2">
    <source>
        <dbReference type="EMBL" id="NIJ54348.1"/>
    </source>
</evidence>